<keyword evidence="2" id="KW-0479">Metal-binding</keyword>
<evidence type="ECO:0000256" key="2">
    <source>
        <dbReference type="ARBA" id="ARBA00022723"/>
    </source>
</evidence>
<protein>
    <recommendedName>
        <fullName evidence="9">Fe2OG dioxygenase domain-containing protein</fullName>
    </recommendedName>
</protein>
<dbReference type="GO" id="GO:0005654">
    <property type="term" value="C:nucleoplasm"/>
    <property type="evidence" value="ECO:0007669"/>
    <property type="project" value="TreeGrafter"/>
</dbReference>
<name>A0A381RD80_9ZZZZ</name>
<dbReference type="InterPro" id="IPR032854">
    <property type="entry name" value="ALKBH3"/>
</dbReference>
<evidence type="ECO:0000256" key="6">
    <source>
        <dbReference type="ARBA" id="ARBA00023002"/>
    </source>
</evidence>
<sequence length="198" mass="21830">MFRDGPLVHVVEAPGADVVVHRGSVGADETPAILQQLVSEVRWRSDIIRLFGREVPIPRLTAWYGDPGRVYTYSGIRLEPLAWTPLLADLRDRAGATAGTSFNSVLANLYRNGSDSVGWHADDEPELGVDPVIASLSFGATRTLAMRRRDGSYRASVDLQDGDLMVMAGATQTLWVHRVPKVRRPVGPRVNLTFRTVR</sequence>
<reference evidence="10" key="1">
    <citation type="submission" date="2018-05" db="EMBL/GenBank/DDBJ databases">
        <authorList>
            <person name="Lanie J.A."/>
            <person name="Ng W.-L."/>
            <person name="Kazmierczak K.M."/>
            <person name="Andrzejewski T.M."/>
            <person name="Davidsen T.M."/>
            <person name="Wayne K.J."/>
            <person name="Tettelin H."/>
            <person name="Glass J.I."/>
            <person name="Rusch D."/>
            <person name="Podicherti R."/>
            <person name="Tsui H.-C.T."/>
            <person name="Winkler M.E."/>
        </authorList>
    </citation>
    <scope>NUCLEOTIDE SEQUENCE</scope>
</reference>
<dbReference type="PROSITE" id="PS51471">
    <property type="entry name" value="FE2OG_OXY"/>
    <property type="match status" value="1"/>
</dbReference>
<dbReference type="Pfam" id="PF13532">
    <property type="entry name" value="2OG-FeII_Oxy_2"/>
    <property type="match status" value="1"/>
</dbReference>
<keyword evidence="7" id="KW-0408">Iron</keyword>
<organism evidence="10">
    <name type="scientific">marine metagenome</name>
    <dbReference type="NCBI Taxonomy" id="408172"/>
    <lineage>
        <taxon>unclassified sequences</taxon>
        <taxon>metagenomes</taxon>
        <taxon>ecological metagenomes</taxon>
    </lineage>
</organism>
<evidence type="ECO:0000313" key="10">
    <source>
        <dbReference type="EMBL" id="SUZ89746.1"/>
    </source>
</evidence>
<keyword evidence="6" id="KW-0560">Oxidoreductase</keyword>
<dbReference type="GO" id="GO:0032451">
    <property type="term" value="F:demethylase activity"/>
    <property type="evidence" value="ECO:0007669"/>
    <property type="project" value="UniProtKB-ARBA"/>
</dbReference>
<evidence type="ECO:0000256" key="4">
    <source>
        <dbReference type="ARBA" id="ARBA00022842"/>
    </source>
</evidence>
<dbReference type="InterPro" id="IPR027450">
    <property type="entry name" value="AlkB-like"/>
</dbReference>
<evidence type="ECO:0000256" key="5">
    <source>
        <dbReference type="ARBA" id="ARBA00022964"/>
    </source>
</evidence>
<dbReference type="FunFam" id="2.60.120.590:FF:000004">
    <property type="entry name" value="DNA oxidative demethylase ALKBH2"/>
    <property type="match status" value="1"/>
</dbReference>
<feature type="domain" description="Fe2OG dioxygenase" evidence="9">
    <location>
        <begin position="101"/>
        <end position="198"/>
    </location>
</feature>
<dbReference type="InterPro" id="IPR005123">
    <property type="entry name" value="Oxoglu/Fe-dep_dioxygenase_dom"/>
</dbReference>
<dbReference type="GO" id="GO:0016705">
    <property type="term" value="F:oxidoreductase activity, acting on paired donors, with incorporation or reduction of molecular oxygen"/>
    <property type="evidence" value="ECO:0007669"/>
    <property type="project" value="UniProtKB-ARBA"/>
</dbReference>
<dbReference type="GO" id="GO:0006307">
    <property type="term" value="P:DNA alkylation repair"/>
    <property type="evidence" value="ECO:0007669"/>
    <property type="project" value="InterPro"/>
</dbReference>
<dbReference type="GO" id="GO:0046872">
    <property type="term" value="F:metal ion binding"/>
    <property type="evidence" value="ECO:0007669"/>
    <property type="project" value="UniProtKB-KW"/>
</dbReference>
<keyword evidence="4" id="KW-0460">Magnesium</keyword>
<dbReference type="InterPro" id="IPR037151">
    <property type="entry name" value="AlkB-like_sf"/>
</dbReference>
<evidence type="ECO:0000256" key="3">
    <source>
        <dbReference type="ARBA" id="ARBA00022763"/>
    </source>
</evidence>
<dbReference type="PANTHER" id="PTHR31212:SF4">
    <property type="entry name" value="ALPHA-KETOGLUTARATE-DEPENDENT DIOXYGENASE ALKB HOMOLOG 3"/>
    <property type="match status" value="1"/>
</dbReference>
<proteinExistence type="predicted"/>
<evidence type="ECO:0000259" key="9">
    <source>
        <dbReference type="PROSITE" id="PS51471"/>
    </source>
</evidence>
<dbReference type="GO" id="GO:0140097">
    <property type="term" value="F:catalytic activity, acting on DNA"/>
    <property type="evidence" value="ECO:0007669"/>
    <property type="project" value="UniProtKB-ARBA"/>
</dbReference>
<evidence type="ECO:0000256" key="1">
    <source>
        <dbReference type="ARBA" id="ARBA00001954"/>
    </source>
</evidence>
<keyword evidence="3" id="KW-0227">DNA damage</keyword>
<dbReference type="Gene3D" id="2.60.120.590">
    <property type="entry name" value="Alpha-ketoglutarate-dependent dioxygenase AlkB-like"/>
    <property type="match status" value="1"/>
</dbReference>
<dbReference type="SUPFAM" id="SSF51197">
    <property type="entry name" value="Clavaminate synthase-like"/>
    <property type="match status" value="1"/>
</dbReference>
<accession>A0A381RD80</accession>
<evidence type="ECO:0000256" key="8">
    <source>
        <dbReference type="ARBA" id="ARBA00023204"/>
    </source>
</evidence>
<dbReference type="GO" id="GO:0051213">
    <property type="term" value="F:dioxygenase activity"/>
    <property type="evidence" value="ECO:0007669"/>
    <property type="project" value="UniProtKB-KW"/>
</dbReference>
<comment type="cofactor">
    <cofactor evidence="1">
        <name>Fe(2+)</name>
        <dbReference type="ChEBI" id="CHEBI:29033"/>
    </cofactor>
</comment>
<keyword evidence="8" id="KW-0234">DNA repair</keyword>
<dbReference type="PANTHER" id="PTHR31212">
    <property type="entry name" value="ALPHA-KETOGLUTARATE-DEPENDENT DIOXYGENASE ALKB HOMOLOG 3"/>
    <property type="match status" value="1"/>
</dbReference>
<dbReference type="GO" id="GO:0016787">
    <property type="term" value="F:hydrolase activity"/>
    <property type="evidence" value="ECO:0007669"/>
    <property type="project" value="UniProtKB-ARBA"/>
</dbReference>
<gene>
    <name evidence="10" type="ORF">METZ01_LOCUS42600</name>
</gene>
<dbReference type="GO" id="GO:0005739">
    <property type="term" value="C:mitochondrion"/>
    <property type="evidence" value="ECO:0007669"/>
    <property type="project" value="TreeGrafter"/>
</dbReference>
<dbReference type="AlphaFoldDB" id="A0A381RD80"/>
<evidence type="ECO:0000256" key="7">
    <source>
        <dbReference type="ARBA" id="ARBA00023004"/>
    </source>
</evidence>
<dbReference type="EMBL" id="UINC01001838">
    <property type="protein sequence ID" value="SUZ89746.1"/>
    <property type="molecule type" value="Genomic_DNA"/>
</dbReference>
<keyword evidence="5" id="KW-0223">Dioxygenase</keyword>